<feature type="compositionally biased region" description="Polar residues" evidence="1">
    <location>
        <begin position="69"/>
        <end position="82"/>
    </location>
</feature>
<evidence type="ECO:0000256" key="1">
    <source>
        <dbReference type="SAM" id="MobiDB-lite"/>
    </source>
</evidence>
<feature type="compositionally biased region" description="Low complexity" evidence="1">
    <location>
        <begin position="43"/>
        <end position="68"/>
    </location>
</feature>
<name>A0A0M9WA64_9EURO</name>
<proteinExistence type="predicted"/>
<organism evidence="2 3">
    <name type="scientific">Penicillium nordicum</name>
    <dbReference type="NCBI Taxonomy" id="229535"/>
    <lineage>
        <taxon>Eukaryota</taxon>
        <taxon>Fungi</taxon>
        <taxon>Dikarya</taxon>
        <taxon>Ascomycota</taxon>
        <taxon>Pezizomycotina</taxon>
        <taxon>Eurotiomycetes</taxon>
        <taxon>Eurotiomycetidae</taxon>
        <taxon>Eurotiales</taxon>
        <taxon>Aspergillaceae</taxon>
        <taxon>Penicillium</taxon>
    </lineage>
</organism>
<sequence length="82" mass="8181">MSQTSGAPASEAVTVMATVPWTVAATPTNSISIAWRSHAGTRSTPANTSSSCSSTSPSAPAPKSQSPSGHLQTTRQTAAPAI</sequence>
<keyword evidence="3" id="KW-1185">Reference proteome</keyword>
<comment type="caution">
    <text evidence="2">The sequence shown here is derived from an EMBL/GenBank/DDBJ whole genome shotgun (WGS) entry which is preliminary data.</text>
</comment>
<protein>
    <submittedName>
        <fullName evidence="2">Uncharacterized protein</fullName>
    </submittedName>
</protein>
<dbReference type="EMBL" id="LHQQ01000373">
    <property type="protein sequence ID" value="KOS36925.1"/>
    <property type="molecule type" value="Genomic_DNA"/>
</dbReference>
<accession>A0A0M9WA64</accession>
<feature type="region of interest" description="Disordered" evidence="1">
    <location>
        <begin position="36"/>
        <end position="82"/>
    </location>
</feature>
<gene>
    <name evidence="2" type="ORF">ACN38_g12302</name>
</gene>
<evidence type="ECO:0000313" key="3">
    <source>
        <dbReference type="Proteomes" id="UP000037696"/>
    </source>
</evidence>
<dbReference type="AlphaFoldDB" id="A0A0M9WA64"/>
<dbReference type="Proteomes" id="UP000037696">
    <property type="component" value="Unassembled WGS sequence"/>
</dbReference>
<evidence type="ECO:0000313" key="2">
    <source>
        <dbReference type="EMBL" id="KOS36925.1"/>
    </source>
</evidence>
<reference evidence="2 3" key="1">
    <citation type="submission" date="2015-08" db="EMBL/GenBank/DDBJ databases">
        <title>Genome sequencing of Penicillium nordicum.</title>
        <authorList>
            <person name="Nguyen H.D."/>
            <person name="Seifert K.A."/>
        </authorList>
    </citation>
    <scope>NUCLEOTIDE SEQUENCE [LARGE SCALE GENOMIC DNA]</scope>
    <source>
        <strain evidence="2 3">DAOMC 185683</strain>
    </source>
</reference>